<feature type="region of interest" description="Disordered" evidence="1">
    <location>
        <begin position="23"/>
        <end position="44"/>
    </location>
</feature>
<accession>G2I5M5</accession>
<keyword evidence="2" id="KW-1133">Transmembrane helix</keyword>
<name>G2I5M5_KOMMN</name>
<dbReference type="KEGG" id="gxy:GLX_10100"/>
<sequence>MLRHSFSMTSHCRLCTGANRMDNDHMEYRQPDAGQRQTQEERSGRMRRQIFPQSMLFCDTSHPDMQERNMHKLKHVVTGVMLALVACGPLAMQAHAAPHEGSMGRDGGWHGGDGWRGDGGWRGGWGWGGWGGYYFPAYVGWGGWGYPGWGWGWGWGGGGWGWGWGWGGYYAGAAMGAAAASASYQAAPEIYNATGNNAPEDDSIYDRDLSTLVNTPAAPAKPRPTCQAGQVYNDLTESCDRP</sequence>
<evidence type="ECO:0000256" key="2">
    <source>
        <dbReference type="SAM" id="Phobius"/>
    </source>
</evidence>
<dbReference type="HOGENOM" id="CLU_1394744_0_0_5"/>
<evidence type="ECO:0000313" key="4">
    <source>
        <dbReference type="Proteomes" id="UP000009044"/>
    </source>
</evidence>
<feature type="transmembrane region" description="Helical" evidence="2">
    <location>
        <begin position="75"/>
        <end position="92"/>
    </location>
</feature>
<dbReference type="AlphaFoldDB" id="G2I5M5"/>
<reference evidence="4" key="1">
    <citation type="journal article" date="2011" name="J. Bacteriol.">
        <title>Complete genome sequence of NBRC 3288, a unique cellulose-nonproducing strain of Gluconacetobacter xylinus isolated from vinegar.</title>
        <authorList>
            <person name="Ogino H."/>
            <person name="Azuma Y."/>
            <person name="Hosoyama A."/>
            <person name="Nakazawa H."/>
            <person name="Matsutani M."/>
            <person name="Hasegawa A."/>
            <person name="Otsuyama K."/>
            <person name="Matsushita K."/>
            <person name="Fujita N."/>
            <person name="Shirai M."/>
        </authorList>
    </citation>
    <scope>NUCLEOTIDE SEQUENCE [LARGE SCALE GENOMIC DNA]</scope>
    <source>
        <strain evidence="4">NBRC 3288 / BCRC 11682 / LMG 1693</strain>
    </source>
</reference>
<dbReference type="PATRIC" id="fig|634177.7.peg.1169"/>
<protein>
    <submittedName>
        <fullName evidence="3">Uncharacterized protein</fullName>
    </submittedName>
</protein>
<keyword evidence="2" id="KW-0472">Membrane</keyword>
<proteinExistence type="predicted"/>
<keyword evidence="2" id="KW-0812">Transmembrane</keyword>
<dbReference type="EMBL" id="AP012159">
    <property type="protein sequence ID" value="BAK83422.1"/>
    <property type="molecule type" value="Genomic_DNA"/>
</dbReference>
<gene>
    <name evidence="3" type="ordered locus">GLX_10100</name>
</gene>
<evidence type="ECO:0000313" key="3">
    <source>
        <dbReference type="EMBL" id="BAK83422.1"/>
    </source>
</evidence>
<dbReference type="Proteomes" id="UP000009044">
    <property type="component" value="Chromosome"/>
</dbReference>
<evidence type="ECO:0000256" key="1">
    <source>
        <dbReference type="SAM" id="MobiDB-lite"/>
    </source>
</evidence>
<organism evidence="3 4">
    <name type="scientific">Komagataeibacter medellinensis (strain NBRC 3288 / BCRC 11682 / LMG 1693 / Kondo 51)</name>
    <name type="common">Gluconacetobacter medellinensis</name>
    <dbReference type="NCBI Taxonomy" id="634177"/>
    <lineage>
        <taxon>Bacteria</taxon>
        <taxon>Pseudomonadati</taxon>
        <taxon>Pseudomonadota</taxon>
        <taxon>Alphaproteobacteria</taxon>
        <taxon>Acetobacterales</taxon>
        <taxon>Acetobacteraceae</taxon>
        <taxon>Komagataeibacter</taxon>
    </lineage>
</organism>